<reference evidence="18" key="1">
    <citation type="journal article" date="2023" name="IScience">
        <title>Live-bearing cockroach genome reveals convergent evolutionary mechanisms linked to viviparity in insects and beyond.</title>
        <authorList>
            <person name="Fouks B."/>
            <person name="Harrison M.C."/>
            <person name="Mikhailova A.A."/>
            <person name="Marchal E."/>
            <person name="English S."/>
            <person name="Carruthers M."/>
            <person name="Jennings E.C."/>
            <person name="Chiamaka E.L."/>
            <person name="Frigard R.A."/>
            <person name="Pippel M."/>
            <person name="Attardo G.M."/>
            <person name="Benoit J.B."/>
            <person name="Bornberg-Bauer E."/>
            <person name="Tobe S.S."/>
        </authorList>
    </citation>
    <scope>NUCLEOTIDE SEQUENCE</scope>
    <source>
        <strain evidence="18">Stay&amp;Tobe</strain>
    </source>
</reference>
<comment type="catalytic activity">
    <reaction evidence="13">
        <text>L-proline + NAD(+) = 1-pyrroline-2-carboxylate + NADH + H(+)</text>
        <dbReference type="Rhea" id="RHEA:20321"/>
        <dbReference type="ChEBI" id="CHEBI:15378"/>
        <dbReference type="ChEBI" id="CHEBI:39785"/>
        <dbReference type="ChEBI" id="CHEBI:57540"/>
        <dbReference type="ChEBI" id="CHEBI:57945"/>
        <dbReference type="ChEBI" id="CHEBI:60039"/>
        <dbReference type="EC" id="1.5.1.1"/>
    </reaction>
    <physiologicalReaction direction="right-to-left" evidence="13">
        <dbReference type="Rhea" id="RHEA:20323"/>
    </physiologicalReaction>
</comment>
<dbReference type="GO" id="GO:0042562">
    <property type="term" value="F:hormone binding"/>
    <property type="evidence" value="ECO:0007669"/>
    <property type="project" value="TreeGrafter"/>
</dbReference>
<evidence type="ECO:0000256" key="10">
    <source>
        <dbReference type="ARBA" id="ARBA00093248"/>
    </source>
</evidence>
<comment type="catalytic activity">
    <reaction evidence="7">
        <text>L-proline + NADP(+) = 1-pyrroline-2-carboxylate + NADPH + H(+)</text>
        <dbReference type="Rhea" id="RHEA:20317"/>
        <dbReference type="ChEBI" id="CHEBI:15378"/>
        <dbReference type="ChEBI" id="CHEBI:39785"/>
        <dbReference type="ChEBI" id="CHEBI:57783"/>
        <dbReference type="ChEBI" id="CHEBI:58349"/>
        <dbReference type="ChEBI" id="CHEBI:60039"/>
        <dbReference type="EC" id="1.5.1.1"/>
    </reaction>
    <physiologicalReaction direction="right-to-left" evidence="7">
        <dbReference type="Rhea" id="RHEA:20319"/>
    </physiologicalReaction>
</comment>
<dbReference type="SUPFAM" id="SSF51735">
    <property type="entry name" value="NAD(P)-binding Rossmann-fold domains"/>
    <property type="match status" value="1"/>
</dbReference>
<dbReference type="EC" id="1.5.1.1" evidence="16"/>
<comment type="catalytic activity">
    <reaction evidence="8">
        <text>(3R)-1,4-thiomorpholine-3-carboxylate + NAD(+) = 3,4-dehydrothiomorpholine-3-carboxylate + NADH + 2 H(+)</text>
        <dbReference type="Rhea" id="RHEA:12504"/>
        <dbReference type="ChEBI" id="CHEBI:15378"/>
        <dbReference type="ChEBI" id="CHEBI:57540"/>
        <dbReference type="ChEBI" id="CHEBI:57945"/>
        <dbReference type="ChEBI" id="CHEBI:58517"/>
        <dbReference type="ChEBI" id="CHEBI:176873"/>
        <dbReference type="EC" id="1.5.1.25"/>
    </reaction>
    <physiologicalReaction direction="right-to-left" evidence="8">
        <dbReference type="Rhea" id="RHEA:12506"/>
    </physiologicalReaction>
</comment>
<comment type="caution">
    <text evidence="18">The sequence shown here is derived from an EMBL/GenBank/DDBJ whole genome shotgun (WGS) entry which is preliminary data.</text>
</comment>
<evidence type="ECO:0000256" key="2">
    <source>
        <dbReference type="ARBA" id="ARBA00012883"/>
    </source>
</evidence>
<comment type="similarity">
    <text evidence="1">Belongs to the ornithine cyclodeaminase/mu-crystallin family.</text>
</comment>
<keyword evidence="19" id="KW-1185">Reference proteome</keyword>
<dbReference type="FunFam" id="3.40.50.720:FF:000241">
    <property type="entry name" value="ketimine reductase mu-crystallin"/>
    <property type="match status" value="1"/>
</dbReference>
<accession>A0AAD8EIU6</accession>
<dbReference type="InterPro" id="IPR036291">
    <property type="entry name" value="NAD(P)-bd_dom_sf"/>
</dbReference>
<evidence type="ECO:0000256" key="11">
    <source>
        <dbReference type="ARBA" id="ARBA00093250"/>
    </source>
</evidence>
<comment type="catalytic activity">
    <reaction evidence="5">
        <text>L-pipecolate + NAD(+) = Delta(1)-piperideine-2-carboxylate + NADH + H(+)</text>
        <dbReference type="Rhea" id="RHEA:30807"/>
        <dbReference type="ChEBI" id="CHEBI:15378"/>
        <dbReference type="ChEBI" id="CHEBI:57540"/>
        <dbReference type="ChEBI" id="CHEBI:57945"/>
        <dbReference type="ChEBI" id="CHEBI:61185"/>
        <dbReference type="ChEBI" id="CHEBI:77631"/>
        <dbReference type="EC" id="1.5.1.1"/>
    </reaction>
    <physiologicalReaction direction="right-to-left" evidence="5">
        <dbReference type="Rhea" id="RHEA:30809"/>
    </physiologicalReaction>
</comment>
<evidence type="ECO:0000256" key="17">
    <source>
        <dbReference type="ARBA" id="ARBA00093650"/>
    </source>
</evidence>
<evidence type="ECO:0000313" key="18">
    <source>
        <dbReference type="EMBL" id="KAJ9591776.1"/>
    </source>
</evidence>
<evidence type="ECO:0000313" key="19">
    <source>
        <dbReference type="Proteomes" id="UP001233999"/>
    </source>
</evidence>
<gene>
    <name evidence="18" type="ORF">L9F63_001712</name>
</gene>
<comment type="catalytic activity">
    <reaction evidence="9">
        <text>(S)-cystathionine ketimine + NADPH + 2 H(+) = (3R,5S)-2,3,5,6,7-pentahydro-1,4-thiazepine-3,5-dicarboxylate + NADP(+)</text>
        <dbReference type="Rhea" id="RHEA:68036"/>
        <dbReference type="ChEBI" id="CHEBI:15378"/>
        <dbReference type="ChEBI" id="CHEBI:57783"/>
        <dbReference type="ChEBI" id="CHEBI:58349"/>
        <dbReference type="ChEBI" id="CHEBI:176808"/>
        <dbReference type="ChEBI" id="CHEBI:176810"/>
    </reaction>
    <physiologicalReaction direction="left-to-right" evidence="9">
        <dbReference type="Rhea" id="RHEA:68037"/>
    </physiologicalReaction>
</comment>
<evidence type="ECO:0000256" key="3">
    <source>
        <dbReference type="ARBA" id="ARBA00015173"/>
    </source>
</evidence>
<comment type="catalytic activity">
    <reaction evidence="14">
        <text>L-pipecolate + NADP(+) = Delta(1)-piperideine-2-carboxylate + NADPH + H(+)</text>
        <dbReference type="Rhea" id="RHEA:12524"/>
        <dbReference type="ChEBI" id="CHEBI:15378"/>
        <dbReference type="ChEBI" id="CHEBI:57783"/>
        <dbReference type="ChEBI" id="CHEBI:58349"/>
        <dbReference type="ChEBI" id="CHEBI:61185"/>
        <dbReference type="ChEBI" id="CHEBI:77631"/>
        <dbReference type="EC" id="1.5.1.1"/>
    </reaction>
    <physiologicalReaction direction="right-to-left" evidence="14">
        <dbReference type="Rhea" id="RHEA:12526"/>
    </physiologicalReaction>
</comment>
<sequence>MASVSMCNEVIQPPRMFMRIPSKNGVLLTMPAFSESENAMACKLVTAYPRNVEKGLSSIIATVLLFDPDTGKVSAIMDGNEITTWRTAAASVVATKYLNNQTKTLAILGAGTQARSHAEALDLFFNFTQIRIWNHRYERAQKLASNLEKEGKSVVTCRNAEECVQDADVIVTATFSSSPILKKDWIKPGAHINAIGAGISHHSELEMELYEIAVIYTDDMSSAKYELKGLLDAGISIFGEIGEVINGSKSAECNKITIFQSLGMAVEDLVSAKLIYEEYKKMKK</sequence>
<comment type="catalytic activity">
    <reaction evidence="12">
        <text>(3R)-1,4-thiomorpholine-3-carboxylate + NADP(+) = 3,4-dehydrothiomorpholine-3-carboxylate + NADPH + 2 H(+)</text>
        <dbReference type="Rhea" id="RHEA:12500"/>
        <dbReference type="ChEBI" id="CHEBI:15378"/>
        <dbReference type="ChEBI" id="CHEBI:57783"/>
        <dbReference type="ChEBI" id="CHEBI:58349"/>
        <dbReference type="ChEBI" id="CHEBI:58517"/>
        <dbReference type="ChEBI" id="CHEBI:176873"/>
        <dbReference type="EC" id="1.5.1.25"/>
    </reaction>
    <physiologicalReaction direction="right-to-left" evidence="12">
        <dbReference type="Rhea" id="RHEA:12502"/>
    </physiologicalReaction>
</comment>
<evidence type="ECO:0000256" key="5">
    <source>
        <dbReference type="ARBA" id="ARBA00093190"/>
    </source>
</evidence>
<evidence type="ECO:0000256" key="4">
    <source>
        <dbReference type="ARBA" id="ARBA00033420"/>
    </source>
</evidence>
<dbReference type="InterPro" id="IPR023401">
    <property type="entry name" value="ODC_N"/>
</dbReference>
<dbReference type="AlphaFoldDB" id="A0AAD8EIU6"/>
<dbReference type="PIRSF" id="PIRSF001439">
    <property type="entry name" value="CryM"/>
    <property type="match status" value="1"/>
</dbReference>
<dbReference type="InterPro" id="IPR003462">
    <property type="entry name" value="ODC_Mu_crystall"/>
</dbReference>
<comment type="subunit">
    <text evidence="15">Homodimer. Binds the thyroid hormone triiodothyronine (T3); T3 binding inhibits enzymatic activity.</text>
</comment>
<dbReference type="GO" id="GO:0050241">
    <property type="term" value="F:pyrroline-2-carboxylate reductase activity"/>
    <property type="evidence" value="ECO:0007669"/>
    <property type="project" value="UniProtKB-EC"/>
</dbReference>
<comment type="catalytic activity">
    <reaction evidence="6">
        <text>Delta(2)-thiazoline-2-carboxylate + NADPH + 2 H(+) = L-thiazolidine-2-carboxylate + NADP(+)</text>
        <dbReference type="Rhea" id="RHEA:68072"/>
        <dbReference type="ChEBI" id="CHEBI:15378"/>
        <dbReference type="ChEBI" id="CHEBI:57783"/>
        <dbReference type="ChEBI" id="CHEBI:58349"/>
        <dbReference type="ChEBI" id="CHEBI:176895"/>
        <dbReference type="ChEBI" id="CHEBI:176896"/>
    </reaction>
    <physiologicalReaction direction="left-to-right" evidence="6">
        <dbReference type="Rhea" id="RHEA:68073"/>
    </physiologicalReaction>
</comment>
<evidence type="ECO:0000256" key="16">
    <source>
        <dbReference type="ARBA" id="ARBA00093598"/>
    </source>
</evidence>
<evidence type="ECO:0000256" key="7">
    <source>
        <dbReference type="ARBA" id="ARBA00093203"/>
    </source>
</evidence>
<evidence type="ECO:0000256" key="15">
    <source>
        <dbReference type="ARBA" id="ARBA00093567"/>
    </source>
</evidence>
<evidence type="ECO:0000256" key="9">
    <source>
        <dbReference type="ARBA" id="ARBA00093227"/>
    </source>
</evidence>
<dbReference type="EMBL" id="JASPKZ010003857">
    <property type="protein sequence ID" value="KAJ9591776.1"/>
    <property type="molecule type" value="Genomic_DNA"/>
</dbReference>
<reference evidence="18" key="2">
    <citation type="submission" date="2023-05" db="EMBL/GenBank/DDBJ databases">
        <authorList>
            <person name="Fouks B."/>
        </authorList>
    </citation>
    <scope>NUCLEOTIDE SEQUENCE</scope>
    <source>
        <strain evidence="18">Stay&amp;Tobe</strain>
        <tissue evidence="18">Testes</tissue>
    </source>
</reference>
<evidence type="ECO:0000256" key="8">
    <source>
        <dbReference type="ARBA" id="ARBA00093226"/>
    </source>
</evidence>
<dbReference type="GO" id="GO:0005737">
    <property type="term" value="C:cytoplasm"/>
    <property type="evidence" value="ECO:0007669"/>
    <property type="project" value="TreeGrafter"/>
</dbReference>
<comment type="catalytic activity">
    <reaction evidence="11">
        <text>(S)-cystathionine ketimine + NADH + 2 H(+) = (3R,5S)-2,3,5,6,7-pentahydro-1,4-thiazepine-3,5-dicarboxylate + NAD(+)</text>
        <dbReference type="Rhea" id="RHEA:68032"/>
        <dbReference type="ChEBI" id="CHEBI:15378"/>
        <dbReference type="ChEBI" id="CHEBI:57540"/>
        <dbReference type="ChEBI" id="CHEBI:57945"/>
        <dbReference type="ChEBI" id="CHEBI:176808"/>
        <dbReference type="ChEBI" id="CHEBI:176810"/>
    </reaction>
    <physiologicalReaction direction="left-to-right" evidence="11">
        <dbReference type="Rhea" id="RHEA:68033"/>
    </physiologicalReaction>
</comment>
<dbReference type="EC" id="1.5.1.25" evidence="2"/>
<name>A0AAD8EIU6_DIPPU</name>
<dbReference type="PANTHER" id="PTHR13812">
    <property type="entry name" value="KETIMINE REDUCTASE MU-CRYSTALLIN"/>
    <property type="match status" value="1"/>
</dbReference>
<comment type="catalytic activity">
    <reaction evidence="10">
        <text>(R)-lanthionine ketimine + NADPH + 2 H(+) = (3R,5R)-1,4-thiomorpholine-3,5-dicarboxylate + NADP(+)</text>
        <dbReference type="Rhea" id="RHEA:68040"/>
        <dbReference type="ChEBI" id="CHEBI:15378"/>
        <dbReference type="ChEBI" id="CHEBI:57783"/>
        <dbReference type="ChEBI" id="CHEBI:58349"/>
        <dbReference type="ChEBI" id="CHEBI:176891"/>
        <dbReference type="ChEBI" id="CHEBI:176892"/>
    </reaction>
    <physiologicalReaction direction="left-to-right" evidence="10">
        <dbReference type="Rhea" id="RHEA:68041"/>
    </physiologicalReaction>
</comment>
<protein>
    <recommendedName>
        <fullName evidence="3">Ketimine reductase mu-crystallin</fullName>
        <ecNumber evidence="16">1.5.1.1</ecNumber>
        <ecNumber evidence="2">1.5.1.25</ecNumber>
    </recommendedName>
    <alternativeName>
        <fullName evidence="17">1-piperideine-2-carboxylate/1-pyrroline-2-carboxylate reductase</fullName>
    </alternativeName>
    <alternativeName>
        <fullName evidence="4">NADP-regulated thyroid-hormone-binding protein</fullName>
    </alternativeName>
</protein>
<proteinExistence type="inferred from homology"/>
<evidence type="ECO:0000256" key="12">
    <source>
        <dbReference type="ARBA" id="ARBA00093263"/>
    </source>
</evidence>
<dbReference type="Proteomes" id="UP001233999">
    <property type="component" value="Unassembled WGS sequence"/>
</dbReference>
<evidence type="ECO:0000256" key="1">
    <source>
        <dbReference type="ARBA" id="ARBA00008903"/>
    </source>
</evidence>
<dbReference type="Gene3D" id="3.30.1780.10">
    <property type="entry name" value="ornithine cyclodeaminase, domain 1"/>
    <property type="match status" value="1"/>
</dbReference>
<evidence type="ECO:0000256" key="13">
    <source>
        <dbReference type="ARBA" id="ARBA00093264"/>
    </source>
</evidence>
<dbReference type="GO" id="GO:0047127">
    <property type="term" value="F:thiomorpholine-carboxylate dehydrogenase activity"/>
    <property type="evidence" value="ECO:0007669"/>
    <property type="project" value="UniProtKB-EC"/>
</dbReference>
<dbReference type="Gene3D" id="3.40.50.720">
    <property type="entry name" value="NAD(P)-binding Rossmann-like Domain"/>
    <property type="match status" value="1"/>
</dbReference>
<dbReference type="PANTHER" id="PTHR13812:SF19">
    <property type="entry name" value="KETIMINE REDUCTASE MU-CRYSTALLIN"/>
    <property type="match status" value="1"/>
</dbReference>
<evidence type="ECO:0000256" key="14">
    <source>
        <dbReference type="ARBA" id="ARBA00093273"/>
    </source>
</evidence>
<organism evidence="18 19">
    <name type="scientific">Diploptera punctata</name>
    <name type="common">Pacific beetle cockroach</name>
    <dbReference type="NCBI Taxonomy" id="6984"/>
    <lineage>
        <taxon>Eukaryota</taxon>
        <taxon>Metazoa</taxon>
        <taxon>Ecdysozoa</taxon>
        <taxon>Arthropoda</taxon>
        <taxon>Hexapoda</taxon>
        <taxon>Insecta</taxon>
        <taxon>Pterygota</taxon>
        <taxon>Neoptera</taxon>
        <taxon>Polyneoptera</taxon>
        <taxon>Dictyoptera</taxon>
        <taxon>Blattodea</taxon>
        <taxon>Blaberoidea</taxon>
        <taxon>Blaberidae</taxon>
        <taxon>Diplopterinae</taxon>
        <taxon>Diploptera</taxon>
    </lineage>
</organism>
<evidence type="ECO:0000256" key="6">
    <source>
        <dbReference type="ARBA" id="ARBA00093197"/>
    </source>
</evidence>
<dbReference type="Pfam" id="PF02423">
    <property type="entry name" value="OCD_Mu_crystall"/>
    <property type="match status" value="1"/>
</dbReference>